<organism evidence="6 7">
    <name type="scientific">Lyophyllum shimeji</name>
    <name type="common">Hon-shimeji</name>
    <name type="synonym">Tricholoma shimeji</name>
    <dbReference type="NCBI Taxonomy" id="47721"/>
    <lineage>
        <taxon>Eukaryota</taxon>
        <taxon>Fungi</taxon>
        <taxon>Dikarya</taxon>
        <taxon>Basidiomycota</taxon>
        <taxon>Agaricomycotina</taxon>
        <taxon>Agaricomycetes</taxon>
        <taxon>Agaricomycetidae</taxon>
        <taxon>Agaricales</taxon>
        <taxon>Tricholomatineae</taxon>
        <taxon>Lyophyllaceae</taxon>
        <taxon>Lyophyllum</taxon>
    </lineage>
</organism>
<dbReference type="PANTHER" id="PTHR11010:SF117">
    <property type="entry name" value="SERINE PROTEASE 16"/>
    <property type="match status" value="1"/>
</dbReference>
<evidence type="ECO:0000256" key="2">
    <source>
        <dbReference type="ARBA" id="ARBA00022670"/>
    </source>
</evidence>
<comment type="caution">
    <text evidence="6">The sequence shown here is derived from an EMBL/GenBank/DDBJ whole genome shotgun (WGS) entry which is preliminary data.</text>
</comment>
<evidence type="ECO:0000256" key="5">
    <source>
        <dbReference type="ARBA" id="ARBA00023180"/>
    </source>
</evidence>
<dbReference type="OrthoDB" id="2130629at2759"/>
<dbReference type="Proteomes" id="UP001063166">
    <property type="component" value="Unassembled WGS sequence"/>
</dbReference>
<keyword evidence="4" id="KW-0378">Hydrolase</keyword>
<keyword evidence="2" id="KW-0645">Protease</keyword>
<name>A0A9P3UPX1_LYOSH</name>
<reference evidence="6" key="1">
    <citation type="submission" date="2022-07" db="EMBL/GenBank/DDBJ databases">
        <title>The genome of Lyophyllum shimeji provides insight into the initial evolution of ectomycorrhizal fungal genome.</title>
        <authorList>
            <person name="Kobayashi Y."/>
            <person name="Shibata T."/>
            <person name="Hirakawa H."/>
            <person name="Shigenobu S."/>
            <person name="Nishiyama T."/>
            <person name="Yamada A."/>
            <person name="Hasebe M."/>
            <person name="Kawaguchi M."/>
        </authorList>
    </citation>
    <scope>NUCLEOTIDE SEQUENCE</scope>
    <source>
        <strain evidence="6">AT787</strain>
    </source>
</reference>
<dbReference type="GO" id="GO:0008239">
    <property type="term" value="F:dipeptidyl-peptidase activity"/>
    <property type="evidence" value="ECO:0007669"/>
    <property type="project" value="TreeGrafter"/>
</dbReference>
<dbReference type="InterPro" id="IPR029058">
    <property type="entry name" value="AB_hydrolase_fold"/>
</dbReference>
<keyword evidence="3" id="KW-0732">Signal</keyword>
<dbReference type="GO" id="GO:0006508">
    <property type="term" value="P:proteolysis"/>
    <property type="evidence" value="ECO:0007669"/>
    <property type="project" value="UniProtKB-KW"/>
</dbReference>
<evidence type="ECO:0000256" key="4">
    <source>
        <dbReference type="ARBA" id="ARBA00022801"/>
    </source>
</evidence>
<keyword evidence="7" id="KW-1185">Reference proteome</keyword>
<dbReference type="Pfam" id="PF05577">
    <property type="entry name" value="Peptidase_S28"/>
    <property type="match status" value="2"/>
</dbReference>
<evidence type="ECO:0000313" key="7">
    <source>
        <dbReference type="Proteomes" id="UP001063166"/>
    </source>
</evidence>
<dbReference type="InterPro" id="IPR008758">
    <property type="entry name" value="Peptidase_S28"/>
</dbReference>
<dbReference type="PANTHER" id="PTHR11010">
    <property type="entry name" value="PROTEASE S28 PRO-X CARBOXYPEPTIDASE-RELATED"/>
    <property type="match status" value="1"/>
</dbReference>
<proteinExistence type="inferred from homology"/>
<comment type="similarity">
    <text evidence="1">Belongs to the peptidase S28 family.</text>
</comment>
<dbReference type="GO" id="GO:0070008">
    <property type="term" value="F:serine-type exopeptidase activity"/>
    <property type="evidence" value="ECO:0007669"/>
    <property type="project" value="InterPro"/>
</dbReference>
<sequence length="571" mass="63766">MGRRHATTTALTLAGPLVIAHPETPATAIEIDDCTHGMSHGSSLRPQGVNLWRLEKIQAAKVSKGSLSSDLPGLDGAQGVLSRTEFPARWFEQPLDHFSNTGHTFQQRYWVNDRHYNTTVGGPVIVLDGGETSGEDRLPFLDTGIVEILAKATGGVGVVLEHRYYGSSVPVNNFTTDSLRWLNNEQAAADSANFMANVKFDGIDRDLTSPNTPWIYYGGSYAGARAAHMKVLYPELVYGSIASSAVTHAALSNWEYMEVIRQAADPKCSSHLERSIVTIDNILDFPRLGGYLKALFGVKGLKHDVDFVSLIQEPLGSWQSKVWDPAVGSATFDEFCGNLSKPFGHFSAAAADLPFNHPSRMVAIADDFHVDFAIVNYAKWIKQHVVSRCPADQTVEQCFGTFNDTQYQVTTLDQDWRLWQFQVCTQWGYFTTAPLNQKHPRIISRRLTLDYLSKICKQAYPPGKHFRVPALPNITAVNALGDFDLAADRLAFIDGEVDPWRPDTPHSAYAHDRKDTILRPFKLIPGAVHHWDEYGLANLADEPPEILKIHMEMIHFVTEWLKDWKPPKKKE</sequence>
<evidence type="ECO:0000313" key="6">
    <source>
        <dbReference type="EMBL" id="GLB38681.1"/>
    </source>
</evidence>
<dbReference type="EMBL" id="BRPK01000005">
    <property type="protein sequence ID" value="GLB38681.1"/>
    <property type="molecule type" value="Genomic_DNA"/>
</dbReference>
<protein>
    <submittedName>
        <fullName evidence="6">Peptidase S28</fullName>
    </submittedName>
</protein>
<gene>
    <name evidence="6" type="primary">MgSCP1</name>
    <name evidence="6" type="ORF">LshimejAT787_0505460</name>
</gene>
<evidence type="ECO:0000256" key="1">
    <source>
        <dbReference type="ARBA" id="ARBA00011079"/>
    </source>
</evidence>
<evidence type="ECO:0000256" key="3">
    <source>
        <dbReference type="ARBA" id="ARBA00022729"/>
    </source>
</evidence>
<keyword evidence="5" id="KW-0325">Glycoprotein</keyword>
<dbReference type="AlphaFoldDB" id="A0A9P3UPX1"/>
<accession>A0A9P3UPX1</accession>
<dbReference type="Gene3D" id="3.40.50.1820">
    <property type="entry name" value="alpha/beta hydrolase"/>
    <property type="match status" value="2"/>
</dbReference>
<dbReference type="SUPFAM" id="SSF53474">
    <property type="entry name" value="alpha/beta-Hydrolases"/>
    <property type="match status" value="1"/>
</dbReference>